<organism evidence="2 3">
    <name type="scientific">Hypholoma sublateritium (strain FD-334 SS-4)</name>
    <dbReference type="NCBI Taxonomy" id="945553"/>
    <lineage>
        <taxon>Eukaryota</taxon>
        <taxon>Fungi</taxon>
        <taxon>Dikarya</taxon>
        <taxon>Basidiomycota</taxon>
        <taxon>Agaricomycotina</taxon>
        <taxon>Agaricomycetes</taxon>
        <taxon>Agaricomycetidae</taxon>
        <taxon>Agaricales</taxon>
        <taxon>Agaricineae</taxon>
        <taxon>Strophariaceae</taxon>
        <taxon>Hypholoma</taxon>
    </lineage>
</organism>
<keyword evidence="3" id="KW-1185">Reference proteome</keyword>
<feature type="region of interest" description="Disordered" evidence="1">
    <location>
        <begin position="316"/>
        <end position="349"/>
    </location>
</feature>
<dbReference type="EMBL" id="KN817611">
    <property type="protein sequence ID" value="KJA17021.1"/>
    <property type="molecule type" value="Genomic_DNA"/>
</dbReference>
<name>A0A0D2NKA0_HYPSF</name>
<proteinExistence type="predicted"/>
<accession>A0A0D2NKA0</accession>
<feature type="region of interest" description="Disordered" evidence="1">
    <location>
        <begin position="1"/>
        <end position="34"/>
    </location>
</feature>
<dbReference type="AlphaFoldDB" id="A0A0D2NKA0"/>
<protein>
    <submittedName>
        <fullName evidence="2">Uncharacterized protein</fullName>
    </submittedName>
</protein>
<evidence type="ECO:0000313" key="3">
    <source>
        <dbReference type="Proteomes" id="UP000054270"/>
    </source>
</evidence>
<sequence>MASDRAQHAARVKPKLPLAASNKAKTKWHQRGGAALALPHREGPLIIKRGLDKMKLNRAPDPGAHQWHDSPSYAFERVSAECAPSPLASAHTSVAYDGEQPMHHAISSSAIYPGFAKLARLSSPSKTISHHKNISPKKRSALRVKSKIGAIGGIRAQKRGAEAKNGPAKVQSMKRSRTILPSALGDLLGKMQDIGANANARNKKTRAKEDRRDNSTFERMVEPRDDMQLSAMTTDVEMLPSSAASPGFRWRSCFAFLAGTWRERRDSVDSTYSNPMPVSPSDSKPLLDCPSSLTFIFGEGDHNSDEEIGRYARDEDPFEQPLPSATPSAMSMASVDGDSDDSSAMDSFSDGATTPTMHMLDGSANQMLRSQHDHTQAKMAKLSRFFGPEVLLQF</sequence>
<evidence type="ECO:0000256" key="1">
    <source>
        <dbReference type="SAM" id="MobiDB-lite"/>
    </source>
</evidence>
<dbReference type="Proteomes" id="UP000054270">
    <property type="component" value="Unassembled WGS sequence"/>
</dbReference>
<evidence type="ECO:0000313" key="2">
    <source>
        <dbReference type="EMBL" id="KJA17021.1"/>
    </source>
</evidence>
<reference evidence="3" key="1">
    <citation type="submission" date="2014-04" db="EMBL/GenBank/DDBJ databases">
        <title>Evolutionary Origins and Diversification of the Mycorrhizal Mutualists.</title>
        <authorList>
            <consortium name="DOE Joint Genome Institute"/>
            <consortium name="Mycorrhizal Genomics Consortium"/>
            <person name="Kohler A."/>
            <person name="Kuo A."/>
            <person name="Nagy L.G."/>
            <person name="Floudas D."/>
            <person name="Copeland A."/>
            <person name="Barry K.W."/>
            <person name="Cichocki N."/>
            <person name="Veneault-Fourrey C."/>
            <person name="LaButti K."/>
            <person name="Lindquist E.A."/>
            <person name="Lipzen A."/>
            <person name="Lundell T."/>
            <person name="Morin E."/>
            <person name="Murat C."/>
            <person name="Riley R."/>
            <person name="Ohm R."/>
            <person name="Sun H."/>
            <person name="Tunlid A."/>
            <person name="Henrissat B."/>
            <person name="Grigoriev I.V."/>
            <person name="Hibbett D.S."/>
            <person name="Martin F."/>
        </authorList>
    </citation>
    <scope>NUCLEOTIDE SEQUENCE [LARGE SCALE GENOMIC DNA]</scope>
    <source>
        <strain evidence="3">FD-334 SS-4</strain>
    </source>
</reference>
<feature type="compositionally biased region" description="Low complexity" evidence="1">
    <location>
        <begin position="323"/>
        <end position="336"/>
    </location>
</feature>
<gene>
    <name evidence="2" type="ORF">HYPSUDRAFT_206578</name>
</gene>